<protein>
    <submittedName>
        <fullName evidence="1">PIG-L family deacetylase</fullName>
    </submittedName>
</protein>
<dbReference type="InterPro" id="IPR024078">
    <property type="entry name" value="LmbE-like_dom_sf"/>
</dbReference>
<dbReference type="AlphaFoldDB" id="A0A5J5LLN7"/>
<sequence length="224" mass="24835">MNVLCVVAHPDDEILGVGGTLARHANAGDDVHIAILSNGVMSRYDSDEAAQSEIDERSMRAREACEIIGGSVEVCDFPDNSFDTVPLLDIVQTIEGEIKEHNPEIVYTHHHGDLNVDHELACRATITATRPLSDSCVDRVLAFETLSATEWAVPKSSNAFQPTTFVDISEYHNTKMDALRVYERELREPPHPRNPVTVKKNAQVWGAKSGFDAAEPFQLLRETR</sequence>
<proteinExistence type="predicted"/>
<organism evidence="1 2">
    <name type="scientific">Haloarcula hispanica</name>
    <dbReference type="NCBI Taxonomy" id="51589"/>
    <lineage>
        <taxon>Archaea</taxon>
        <taxon>Methanobacteriati</taxon>
        <taxon>Methanobacteriota</taxon>
        <taxon>Stenosarchaea group</taxon>
        <taxon>Halobacteria</taxon>
        <taxon>Halobacteriales</taxon>
        <taxon>Haloarculaceae</taxon>
        <taxon>Haloarcula</taxon>
    </lineage>
</organism>
<accession>A0A5J5LLN7</accession>
<evidence type="ECO:0000313" key="2">
    <source>
        <dbReference type="Proteomes" id="UP000326244"/>
    </source>
</evidence>
<evidence type="ECO:0000313" key="1">
    <source>
        <dbReference type="EMBL" id="KAA9410364.1"/>
    </source>
</evidence>
<dbReference type="Gene3D" id="3.40.50.10320">
    <property type="entry name" value="LmbE-like"/>
    <property type="match status" value="1"/>
</dbReference>
<dbReference type="Proteomes" id="UP000326244">
    <property type="component" value="Unassembled WGS sequence"/>
</dbReference>
<dbReference type="RefSeq" id="WP_151103603.1">
    <property type="nucleotide sequence ID" value="NZ_RQWK01000001.1"/>
</dbReference>
<dbReference type="EMBL" id="RQWK01000001">
    <property type="protein sequence ID" value="KAA9410364.1"/>
    <property type="molecule type" value="Genomic_DNA"/>
</dbReference>
<dbReference type="PANTHER" id="PTHR12993:SF11">
    <property type="entry name" value="N-ACETYLGLUCOSAMINYL-PHOSPHATIDYLINOSITOL DE-N-ACETYLASE"/>
    <property type="match status" value="1"/>
</dbReference>
<reference evidence="1 2" key="1">
    <citation type="submission" date="2018-11" db="EMBL/GenBank/DDBJ databases">
        <title>Genomic analysis of Haloarcula hispanica CBA1121.</title>
        <authorList>
            <person name="Kim Y.B."/>
            <person name="Roh S.W."/>
        </authorList>
    </citation>
    <scope>NUCLEOTIDE SEQUENCE [LARGE SCALE GENOMIC DNA]</scope>
    <source>
        <strain evidence="1 2">CBA1121</strain>
    </source>
</reference>
<gene>
    <name evidence="1" type="ORF">EGO51_11310</name>
</gene>
<dbReference type="GO" id="GO:0016811">
    <property type="term" value="F:hydrolase activity, acting on carbon-nitrogen (but not peptide) bonds, in linear amides"/>
    <property type="evidence" value="ECO:0007669"/>
    <property type="project" value="TreeGrafter"/>
</dbReference>
<name>A0A5J5LLN7_HALHI</name>
<dbReference type="PANTHER" id="PTHR12993">
    <property type="entry name" value="N-ACETYLGLUCOSAMINYL-PHOSPHATIDYLINOSITOL DE-N-ACETYLASE-RELATED"/>
    <property type="match status" value="1"/>
</dbReference>
<comment type="caution">
    <text evidence="1">The sequence shown here is derived from an EMBL/GenBank/DDBJ whole genome shotgun (WGS) entry which is preliminary data.</text>
</comment>
<dbReference type="SUPFAM" id="SSF102588">
    <property type="entry name" value="LmbE-like"/>
    <property type="match status" value="1"/>
</dbReference>
<dbReference type="InterPro" id="IPR003737">
    <property type="entry name" value="GlcNAc_PI_deacetylase-related"/>
</dbReference>
<dbReference type="Pfam" id="PF02585">
    <property type="entry name" value="PIG-L"/>
    <property type="match status" value="1"/>
</dbReference>